<dbReference type="SUPFAM" id="SSF103473">
    <property type="entry name" value="MFS general substrate transporter"/>
    <property type="match status" value="1"/>
</dbReference>
<feature type="transmembrane region" description="Helical" evidence="7">
    <location>
        <begin position="268"/>
        <end position="290"/>
    </location>
</feature>
<feature type="transmembrane region" description="Helical" evidence="7">
    <location>
        <begin position="76"/>
        <end position="95"/>
    </location>
</feature>
<evidence type="ECO:0000256" key="1">
    <source>
        <dbReference type="ARBA" id="ARBA00004651"/>
    </source>
</evidence>
<proteinExistence type="predicted"/>
<gene>
    <name evidence="9" type="ORF">EZ242_16610</name>
</gene>
<feature type="transmembrane region" description="Helical" evidence="7">
    <location>
        <begin position="160"/>
        <end position="182"/>
    </location>
</feature>
<evidence type="ECO:0000256" key="4">
    <source>
        <dbReference type="ARBA" id="ARBA00022692"/>
    </source>
</evidence>
<dbReference type="InterPro" id="IPR036259">
    <property type="entry name" value="MFS_trans_sf"/>
</dbReference>
<feature type="transmembrane region" description="Helical" evidence="7">
    <location>
        <begin position="12"/>
        <end position="32"/>
    </location>
</feature>
<dbReference type="PANTHER" id="PTHR23517:SF2">
    <property type="entry name" value="MULTIDRUG RESISTANCE PROTEIN MDTH"/>
    <property type="match status" value="1"/>
</dbReference>
<dbReference type="CDD" id="cd17472">
    <property type="entry name" value="MFS_YajR_like"/>
    <property type="match status" value="1"/>
</dbReference>
<sequence length="402" mass="42123">MTPLERRASGSLATVFAARMLGLFLVLPVFALEAAGYPGGDDPARIGLAMGIYGLTQGLLQIPFGLASDRFGRKRTITLGLVVFALGSFVAAAAPTLTWLIVGRSLQGAGAVSAAVTALLADQTRDEVRTKSMAMVGASIGLMFALSLVAAPMLAAGIGLAGLFALTGVLALGCIAVVRWWTPPEPQQHRDMPRGRMSEVLKHPALLRLNLGVFVLHAVQLAMWVAVPGLLVTAGLDAQHQWEVYLPTVLGSFFVMAAVLFPLERRGYLRAVFLGSVGLIGVVQLGFLLVAARPGVAEMGALLFLFFCGFNVLEASQPSMASRVAPAHARGAALGVYNTLQSLGFFVGGALGGWLAKVAGPHGVFGACAALMLLWLVVAWPMRAPQRAKSPEETLADEAQAT</sequence>
<dbReference type="Pfam" id="PF07690">
    <property type="entry name" value="MFS_1"/>
    <property type="match status" value="1"/>
</dbReference>
<keyword evidence="10" id="KW-1185">Reference proteome</keyword>
<dbReference type="InterPro" id="IPR050171">
    <property type="entry name" value="MFS_Transporters"/>
</dbReference>
<keyword evidence="2" id="KW-0813">Transport</keyword>
<name>A0A4Z0BJJ4_9BURK</name>
<evidence type="ECO:0000256" key="7">
    <source>
        <dbReference type="SAM" id="Phobius"/>
    </source>
</evidence>
<dbReference type="GO" id="GO:0022857">
    <property type="term" value="F:transmembrane transporter activity"/>
    <property type="evidence" value="ECO:0007669"/>
    <property type="project" value="InterPro"/>
</dbReference>
<feature type="transmembrane region" description="Helical" evidence="7">
    <location>
        <begin position="44"/>
        <end position="64"/>
    </location>
</feature>
<dbReference type="InterPro" id="IPR011701">
    <property type="entry name" value="MFS"/>
</dbReference>
<feature type="transmembrane region" description="Helical" evidence="7">
    <location>
        <begin position="244"/>
        <end position="261"/>
    </location>
</feature>
<evidence type="ECO:0000256" key="5">
    <source>
        <dbReference type="ARBA" id="ARBA00022989"/>
    </source>
</evidence>
<comment type="subcellular location">
    <subcellularLocation>
        <location evidence="1">Cell membrane</location>
        <topology evidence="1">Multi-pass membrane protein</topology>
    </subcellularLocation>
</comment>
<keyword evidence="4 7" id="KW-0812">Transmembrane</keyword>
<dbReference type="InterPro" id="IPR020846">
    <property type="entry name" value="MFS_dom"/>
</dbReference>
<evidence type="ECO:0000313" key="9">
    <source>
        <dbReference type="EMBL" id="TFY98068.1"/>
    </source>
</evidence>
<organism evidence="9 10">
    <name type="scientific">Ramlibacter rhizophilus</name>
    <dbReference type="NCBI Taxonomy" id="1781167"/>
    <lineage>
        <taxon>Bacteria</taxon>
        <taxon>Pseudomonadati</taxon>
        <taxon>Pseudomonadota</taxon>
        <taxon>Betaproteobacteria</taxon>
        <taxon>Burkholderiales</taxon>
        <taxon>Comamonadaceae</taxon>
        <taxon>Ramlibacter</taxon>
    </lineage>
</organism>
<feature type="transmembrane region" description="Helical" evidence="7">
    <location>
        <begin position="206"/>
        <end position="232"/>
    </location>
</feature>
<evidence type="ECO:0000259" key="8">
    <source>
        <dbReference type="PROSITE" id="PS50850"/>
    </source>
</evidence>
<keyword evidence="5 7" id="KW-1133">Transmembrane helix</keyword>
<reference evidence="9 10" key="1">
    <citation type="submission" date="2019-03" db="EMBL/GenBank/DDBJ databases">
        <title>Ramlibacter rhizophilus CCTCC AB2015357, whole genome shotgun sequence.</title>
        <authorList>
            <person name="Zhang X."/>
            <person name="Feng G."/>
            <person name="Zhu H."/>
        </authorList>
    </citation>
    <scope>NUCLEOTIDE SEQUENCE [LARGE SCALE GENOMIC DNA]</scope>
    <source>
        <strain evidence="9 10">CCTCC AB2015357</strain>
    </source>
</reference>
<dbReference type="AlphaFoldDB" id="A0A4Z0BJJ4"/>
<feature type="domain" description="Major facilitator superfamily (MFS) profile" evidence="8">
    <location>
        <begin position="1"/>
        <end position="387"/>
    </location>
</feature>
<dbReference type="Proteomes" id="UP000297564">
    <property type="component" value="Unassembled WGS sequence"/>
</dbReference>
<dbReference type="OrthoDB" id="9764259at2"/>
<dbReference type="Gene3D" id="1.20.1250.20">
    <property type="entry name" value="MFS general substrate transporter like domains"/>
    <property type="match status" value="1"/>
</dbReference>
<dbReference type="GO" id="GO:0005886">
    <property type="term" value="C:plasma membrane"/>
    <property type="evidence" value="ECO:0007669"/>
    <property type="project" value="UniProtKB-SubCell"/>
</dbReference>
<evidence type="ECO:0000256" key="6">
    <source>
        <dbReference type="ARBA" id="ARBA00023136"/>
    </source>
</evidence>
<feature type="transmembrane region" description="Helical" evidence="7">
    <location>
        <begin position="362"/>
        <end position="380"/>
    </location>
</feature>
<comment type="caution">
    <text evidence="9">The sequence shown here is derived from an EMBL/GenBank/DDBJ whole genome shotgun (WGS) entry which is preliminary data.</text>
</comment>
<dbReference type="EMBL" id="SMLL01000006">
    <property type="protein sequence ID" value="TFY98068.1"/>
    <property type="molecule type" value="Genomic_DNA"/>
</dbReference>
<dbReference type="RefSeq" id="WP_135286301.1">
    <property type="nucleotide sequence ID" value="NZ_SMLL01000006.1"/>
</dbReference>
<evidence type="ECO:0000313" key="10">
    <source>
        <dbReference type="Proteomes" id="UP000297564"/>
    </source>
</evidence>
<keyword evidence="3" id="KW-1003">Cell membrane</keyword>
<evidence type="ECO:0000256" key="2">
    <source>
        <dbReference type="ARBA" id="ARBA00022448"/>
    </source>
</evidence>
<feature type="transmembrane region" description="Helical" evidence="7">
    <location>
        <begin position="296"/>
        <end position="313"/>
    </location>
</feature>
<evidence type="ECO:0000256" key="3">
    <source>
        <dbReference type="ARBA" id="ARBA00022475"/>
    </source>
</evidence>
<protein>
    <submittedName>
        <fullName evidence="9">MFS transporter</fullName>
    </submittedName>
</protein>
<accession>A0A4Z0BJJ4</accession>
<feature type="transmembrane region" description="Helical" evidence="7">
    <location>
        <begin position="334"/>
        <end position="356"/>
    </location>
</feature>
<dbReference type="PANTHER" id="PTHR23517">
    <property type="entry name" value="RESISTANCE PROTEIN MDTM, PUTATIVE-RELATED-RELATED"/>
    <property type="match status" value="1"/>
</dbReference>
<keyword evidence="6 7" id="KW-0472">Membrane</keyword>
<feature type="transmembrane region" description="Helical" evidence="7">
    <location>
        <begin position="133"/>
        <end position="154"/>
    </location>
</feature>
<feature type="transmembrane region" description="Helical" evidence="7">
    <location>
        <begin position="101"/>
        <end position="121"/>
    </location>
</feature>
<dbReference type="PROSITE" id="PS50850">
    <property type="entry name" value="MFS"/>
    <property type="match status" value="1"/>
</dbReference>